<dbReference type="EMBL" id="AP021796">
    <property type="protein sequence ID" value="BBN70336.1"/>
    <property type="molecule type" value="Genomic_DNA"/>
</dbReference>
<evidence type="ECO:0000313" key="3">
    <source>
        <dbReference type="EMBL" id="BBN70336.1"/>
    </source>
</evidence>
<protein>
    <submittedName>
        <fullName evidence="3">FAR1 Related Sequences transcription factor family</fullName>
    </submittedName>
</protein>
<dbReference type="AlphaFoldDB" id="A0A5H2Y9H2"/>
<name>A0A5H2Y9H2_PRUDU</name>
<reference evidence="3" key="1">
    <citation type="journal article" date="2019" name="Science">
        <title>Mutation of a bHLH transcription factor allowed almond domestication.</title>
        <authorList>
            <person name="Sanchez-Perez R."/>
            <person name="Pavan S."/>
            <person name="Mazzeo R."/>
            <person name="Moldovan C."/>
            <person name="Aiese Cigliano R."/>
            <person name="Del Cueto J."/>
            <person name="Ricciardi F."/>
            <person name="Lotti C."/>
            <person name="Ricciardi L."/>
            <person name="Dicenta F."/>
            <person name="Lopez-Marques R.L."/>
            <person name="Lindberg Moller B."/>
        </authorList>
    </citation>
    <scope>NUCLEOTIDE SEQUENCE</scope>
</reference>
<dbReference type="PANTHER" id="PTHR47718">
    <property type="entry name" value="OS01G0519700 PROTEIN"/>
    <property type="match status" value="1"/>
</dbReference>
<feature type="domain" description="MULE transposase" evidence="2">
    <location>
        <begin position="163"/>
        <end position="238"/>
    </location>
</feature>
<gene>
    <name evidence="3" type="ORF">Prudu_1459S000800</name>
</gene>
<feature type="compositionally biased region" description="Basic and acidic residues" evidence="1">
    <location>
        <begin position="41"/>
        <end position="51"/>
    </location>
</feature>
<evidence type="ECO:0000256" key="1">
    <source>
        <dbReference type="SAM" id="MobiDB-lite"/>
    </source>
</evidence>
<evidence type="ECO:0000259" key="2">
    <source>
        <dbReference type="Pfam" id="PF10551"/>
    </source>
</evidence>
<sequence length="286" mass="33520">MWLIEESSRSHSNLEISEENDEFEIGETRLENTMNPEETTQEPKKRSSKKGDCGELKYVTLSCSRSRIPQSTASNVLKPYPSIKCNCKAQLRVVEAGGLENVPFMEKYGRNYTNKVRRLQLREGVAIAIQKYFFKMQAQNANFFYAIDLDESGRLRNVFWADFRSVNHHRHSILLGSGLISNEDTETFVWLFKVWLACMSGHAPCGIITNQDRAMKNAIEIVFPNTRHRWCLWHIMKKLHEKLKSYKHYESIKFALENIVYDSLTNIEFEDRCKEMIERYELQNND</sequence>
<proteinExistence type="predicted"/>
<dbReference type="InterPro" id="IPR018289">
    <property type="entry name" value="MULE_transposase_dom"/>
</dbReference>
<feature type="region of interest" description="Disordered" evidence="1">
    <location>
        <begin position="1"/>
        <end position="51"/>
    </location>
</feature>
<dbReference type="PANTHER" id="PTHR47718:SF13">
    <property type="entry name" value="OS09G0290500 PROTEIN"/>
    <property type="match status" value="1"/>
</dbReference>
<organism evidence="3">
    <name type="scientific">Prunus dulcis</name>
    <name type="common">Almond</name>
    <name type="synonym">Amygdalus dulcis</name>
    <dbReference type="NCBI Taxonomy" id="3755"/>
    <lineage>
        <taxon>Eukaryota</taxon>
        <taxon>Viridiplantae</taxon>
        <taxon>Streptophyta</taxon>
        <taxon>Embryophyta</taxon>
        <taxon>Tracheophyta</taxon>
        <taxon>Spermatophyta</taxon>
        <taxon>Magnoliopsida</taxon>
        <taxon>eudicotyledons</taxon>
        <taxon>Gunneridae</taxon>
        <taxon>Pentapetalae</taxon>
        <taxon>rosids</taxon>
        <taxon>fabids</taxon>
        <taxon>Rosales</taxon>
        <taxon>Rosaceae</taxon>
        <taxon>Amygdaloideae</taxon>
        <taxon>Amygdaleae</taxon>
        <taxon>Prunus</taxon>
    </lineage>
</organism>
<accession>A0A5H2Y9H2</accession>
<dbReference type="Pfam" id="PF10551">
    <property type="entry name" value="MULE"/>
    <property type="match status" value="1"/>
</dbReference>
<feature type="compositionally biased region" description="Acidic residues" evidence="1">
    <location>
        <begin position="16"/>
        <end position="25"/>
    </location>
</feature>